<evidence type="ECO:0000256" key="1">
    <source>
        <dbReference type="SAM" id="SignalP"/>
    </source>
</evidence>
<dbReference type="Proteomes" id="UP000193200">
    <property type="component" value="Unassembled WGS sequence"/>
</dbReference>
<dbReference type="OrthoDB" id="7365624at2"/>
<protein>
    <submittedName>
        <fullName evidence="2">Uncharacterized protein</fullName>
    </submittedName>
</protein>
<dbReference type="InParanoid" id="A0A1Y5T6M5"/>
<dbReference type="RefSeq" id="WP_085883640.1">
    <property type="nucleotide sequence ID" value="NZ_FWFR01000002.1"/>
</dbReference>
<reference evidence="2 3" key="1">
    <citation type="submission" date="2017-03" db="EMBL/GenBank/DDBJ databases">
        <authorList>
            <person name="Afonso C.L."/>
            <person name="Miller P.J."/>
            <person name="Scott M.A."/>
            <person name="Spackman E."/>
            <person name="Goraichik I."/>
            <person name="Dimitrov K.M."/>
            <person name="Suarez D.L."/>
            <person name="Swayne D.E."/>
        </authorList>
    </citation>
    <scope>NUCLEOTIDE SEQUENCE [LARGE SCALE GENOMIC DNA]</scope>
    <source>
        <strain evidence="2 3">CECT 7691</strain>
    </source>
</reference>
<keyword evidence="1" id="KW-0732">Signal</keyword>
<accession>A0A1Y5T6M5</accession>
<keyword evidence="3" id="KW-1185">Reference proteome</keyword>
<sequence length="146" mass="15698">MIRIAASGLALLAATPILAATPTAAVAGELVVERGVCERLIRHVADADVTYRPGVGVRGRAVAPADLDEPRRLRLPEVVTLAIDIPLRELLADPNPRLADVEVAVGTIVYDLESGRFTFDDQPIGADGEVYLAERCRRHGRRGEPD</sequence>
<evidence type="ECO:0000313" key="2">
    <source>
        <dbReference type="EMBL" id="SLN53729.1"/>
    </source>
</evidence>
<gene>
    <name evidence="2" type="ORF">OCH7691_02260</name>
</gene>
<organism evidence="2 3">
    <name type="scientific">Oceanibacterium hippocampi</name>
    <dbReference type="NCBI Taxonomy" id="745714"/>
    <lineage>
        <taxon>Bacteria</taxon>
        <taxon>Pseudomonadati</taxon>
        <taxon>Pseudomonadota</taxon>
        <taxon>Alphaproteobacteria</taxon>
        <taxon>Sneathiellales</taxon>
        <taxon>Sneathiellaceae</taxon>
        <taxon>Oceanibacterium</taxon>
    </lineage>
</organism>
<dbReference type="EMBL" id="FWFR01000002">
    <property type="protein sequence ID" value="SLN53729.1"/>
    <property type="molecule type" value="Genomic_DNA"/>
</dbReference>
<name>A0A1Y5T6M5_9PROT</name>
<feature type="signal peptide" evidence="1">
    <location>
        <begin position="1"/>
        <end position="19"/>
    </location>
</feature>
<evidence type="ECO:0000313" key="3">
    <source>
        <dbReference type="Proteomes" id="UP000193200"/>
    </source>
</evidence>
<dbReference type="AlphaFoldDB" id="A0A1Y5T6M5"/>
<proteinExistence type="predicted"/>
<feature type="chain" id="PRO_5013209725" evidence="1">
    <location>
        <begin position="20"/>
        <end position="146"/>
    </location>
</feature>